<feature type="domain" description="ATPase BadF/BadG/BcrA/BcrD type" evidence="1">
    <location>
        <begin position="7"/>
        <end position="289"/>
    </location>
</feature>
<accession>A0A916W4N5</accession>
<evidence type="ECO:0000313" key="3">
    <source>
        <dbReference type="Proteomes" id="UP000648801"/>
    </source>
</evidence>
<dbReference type="AlphaFoldDB" id="A0A916W4N5"/>
<organism evidence="2 3">
    <name type="scientific">Edaphobacter acidisoli</name>
    <dbReference type="NCBI Taxonomy" id="2040573"/>
    <lineage>
        <taxon>Bacteria</taxon>
        <taxon>Pseudomonadati</taxon>
        <taxon>Acidobacteriota</taxon>
        <taxon>Terriglobia</taxon>
        <taxon>Terriglobales</taxon>
        <taxon>Acidobacteriaceae</taxon>
        <taxon>Edaphobacter</taxon>
    </lineage>
</organism>
<dbReference type="Pfam" id="PF01869">
    <property type="entry name" value="BcrAD_BadFG"/>
    <property type="match status" value="1"/>
</dbReference>
<name>A0A916W4N5_9BACT</name>
<reference evidence="2" key="1">
    <citation type="journal article" date="2014" name="Int. J. Syst. Evol. Microbiol.">
        <title>Complete genome sequence of Corynebacterium casei LMG S-19264T (=DSM 44701T), isolated from a smear-ripened cheese.</title>
        <authorList>
            <consortium name="US DOE Joint Genome Institute (JGI-PGF)"/>
            <person name="Walter F."/>
            <person name="Albersmeier A."/>
            <person name="Kalinowski J."/>
            <person name="Ruckert C."/>
        </authorList>
    </citation>
    <scope>NUCLEOTIDE SEQUENCE</scope>
    <source>
        <strain evidence="2">CGMCC 1.15447</strain>
    </source>
</reference>
<dbReference type="InterPro" id="IPR052519">
    <property type="entry name" value="Euk-type_GlcNAc_Kinase"/>
</dbReference>
<comment type="caution">
    <text evidence="2">The sequence shown here is derived from an EMBL/GenBank/DDBJ whole genome shotgun (WGS) entry which is preliminary data.</text>
</comment>
<keyword evidence="2" id="KW-0808">Transferase</keyword>
<evidence type="ECO:0000313" key="2">
    <source>
        <dbReference type="EMBL" id="GGA65578.1"/>
    </source>
</evidence>
<gene>
    <name evidence="2" type="primary">murK</name>
    <name evidence="2" type="ORF">GCM10011507_16460</name>
</gene>
<evidence type="ECO:0000259" key="1">
    <source>
        <dbReference type="Pfam" id="PF01869"/>
    </source>
</evidence>
<reference evidence="2" key="2">
    <citation type="submission" date="2020-09" db="EMBL/GenBank/DDBJ databases">
        <authorList>
            <person name="Sun Q."/>
            <person name="Zhou Y."/>
        </authorList>
    </citation>
    <scope>NUCLEOTIDE SEQUENCE</scope>
    <source>
        <strain evidence="2">CGMCC 1.15447</strain>
    </source>
</reference>
<dbReference type="PANTHER" id="PTHR43190:SF3">
    <property type="entry name" value="N-ACETYL-D-GLUCOSAMINE KINASE"/>
    <property type="match status" value="1"/>
</dbReference>
<dbReference type="GO" id="GO:0016301">
    <property type="term" value="F:kinase activity"/>
    <property type="evidence" value="ECO:0007669"/>
    <property type="project" value="UniProtKB-KW"/>
</dbReference>
<protein>
    <submittedName>
        <fullName evidence="2">N-acetylmuramic acid/N-acetylglucosamine kinase</fullName>
    </submittedName>
</protein>
<keyword evidence="3" id="KW-1185">Reference proteome</keyword>
<sequence length="306" mass="31766">MALFLAIDSGGTKTRCAVADETRVLAKTTTGSVKLTRVGEEEATKRLRAMLSEVASSAGVDLRDVTRTCAGLGGFGIDAVREWAERELKKAAGGDLVLCGDEEIALDGAFNGGTGILVVAGTGTIVMGRAVERATGEIHKFISGGWGHVLGDEGSGYWIGLEALRAGFWAKDRGVPTTLLEKIGEFWGGISLGEIVGKANGIPAPDFATLAPVVSKCAQDGDDLALSLLQRGGEELGDVVSIVAVKMREFTGGGEVGVAYTGSVLEHIAPVREAMARTLKGVAPEVRVLECAADALEGAIWRARNG</sequence>
<dbReference type="CDD" id="cd24007">
    <property type="entry name" value="ASKHA_NBD_eukNAGK-like"/>
    <property type="match status" value="1"/>
</dbReference>
<dbReference type="SUPFAM" id="SSF53067">
    <property type="entry name" value="Actin-like ATPase domain"/>
    <property type="match status" value="2"/>
</dbReference>
<dbReference type="InterPro" id="IPR002731">
    <property type="entry name" value="ATPase_BadF"/>
</dbReference>
<dbReference type="PANTHER" id="PTHR43190">
    <property type="entry name" value="N-ACETYL-D-GLUCOSAMINE KINASE"/>
    <property type="match status" value="1"/>
</dbReference>
<keyword evidence="2" id="KW-0418">Kinase</keyword>
<dbReference type="RefSeq" id="WP_188758837.1">
    <property type="nucleotide sequence ID" value="NZ_BMJB01000001.1"/>
</dbReference>
<proteinExistence type="predicted"/>
<dbReference type="InterPro" id="IPR043129">
    <property type="entry name" value="ATPase_NBD"/>
</dbReference>
<dbReference type="EMBL" id="BMJB01000001">
    <property type="protein sequence ID" value="GGA65578.1"/>
    <property type="molecule type" value="Genomic_DNA"/>
</dbReference>
<dbReference type="Gene3D" id="3.30.420.40">
    <property type="match status" value="2"/>
</dbReference>
<dbReference type="Proteomes" id="UP000648801">
    <property type="component" value="Unassembled WGS sequence"/>
</dbReference>